<keyword evidence="3" id="KW-1185">Reference proteome</keyword>
<dbReference type="AlphaFoldDB" id="A0A401SCM5"/>
<reference evidence="2 3" key="1">
    <citation type="journal article" date="2018" name="Nat. Ecol. Evol.">
        <title>Shark genomes provide insights into elasmobranch evolution and the origin of vertebrates.</title>
        <authorList>
            <person name="Hara Y"/>
            <person name="Yamaguchi K"/>
            <person name="Onimaru K"/>
            <person name="Kadota M"/>
            <person name="Koyanagi M"/>
            <person name="Keeley SD"/>
            <person name="Tatsumi K"/>
            <person name="Tanaka K"/>
            <person name="Motone F"/>
            <person name="Kageyama Y"/>
            <person name="Nozu R"/>
            <person name="Adachi N"/>
            <person name="Nishimura O"/>
            <person name="Nakagawa R"/>
            <person name="Tanegashima C"/>
            <person name="Kiyatake I"/>
            <person name="Matsumoto R"/>
            <person name="Murakumo K"/>
            <person name="Nishida K"/>
            <person name="Terakita A"/>
            <person name="Kuratani S"/>
            <person name="Sato K"/>
            <person name="Hyodo S Kuraku.S."/>
        </authorList>
    </citation>
    <scope>NUCLEOTIDE SEQUENCE [LARGE SCALE GENOMIC DNA]</scope>
</reference>
<protein>
    <submittedName>
        <fullName evidence="2">Uncharacterized protein</fullName>
    </submittedName>
</protein>
<accession>A0A401SCM5</accession>
<proteinExistence type="predicted"/>
<organism evidence="2 3">
    <name type="scientific">Chiloscyllium punctatum</name>
    <name type="common">Brownbanded bambooshark</name>
    <name type="synonym">Hemiscyllium punctatum</name>
    <dbReference type="NCBI Taxonomy" id="137246"/>
    <lineage>
        <taxon>Eukaryota</taxon>
        <taxon>Metazoa</taxon>
        <taxon>Chordata</taxon>
        <taxon>Craniata</taxon>
        <taxon>Vertebrata</taxon>
        <taxon>Chondrichthyes</taxon>
        <taxon>Elasmobranchii</taxon>
        <taxon>Galeomorphii</taxon>
        <taxon>Galeoidea</taxon>
        <taxon>Orectolobiformes</taxon>
        <taxon>Hemiscylliidae</taxon>
        <taxon>Chiloscyllium</taxon>
    </lineage>
</organism>
<dbReference type="Proteomes" id="UP000287033">
    <property type="component" value="Unassembled WGS sequence"/>
</dbReference>
<comment type="caution">
    <text evidence="2">The sequence shown here is derived from an EMBL/GenBank/DDBJ whole genome shotgun (WGS) entry which is preliminary data.</text>
</comment>
<evidence type="ECO:0000313" key="2">
    <source>
        <dbReference type="EMBL" id="GCC28148.1"/>
    </source>
</evidence>
<feature type="compositionally biased region" description="Polar residues" evidence="1">
    <location>
        <begin position="25"/>
        <end position="43"/>
    </location>
</feature>
<evidence type="ECO:0000256" key="1">
    <source>
        <dbReference type="SAM" id="MobiDB-lite"/>
    </source>
</evidence>
<name>A0A401SCM5_CHIPU</name>
<gene>
    <name evidence="2" type="ORF">chiPu_0006576</name>
</gene>
<feature type="region of interest" description="Disordered" evidence="1">
    <location>
        <begin position="82"/>
        <end position="106"/>
    </location>
</feature>
<dbReference type="EMBL" id="BEZZ01000192">
    <property type="protein sequence ID" value="GCC28148.1"/>
    <property type="molecule type" value="Genomic_DNA"/>
</dbReference>
<evidence type="ECO:0000313" key="3">
    <source>
        <dbReference type="Proteomes" id="UP000287033"/>
    </source>
</evidence>
<feature type="region of interest" description="Disordered" evidence="1">
    <location>
        <begin position="23"/>
        <end position="69"/>
    </location>
</feature>
<sequence>MGTSSERLRREWEWEQLLRDCGRSGNENGFQESAAGTGTGSESLQRDRNGFRGRAVGTGMGSKSLQQEREWEQVLRACSGKGNSFQDTAAGAGTGMASERLRWQRE</sequence>